<feature type="compositionally biased region" description="Acidic residues" evidence="1">
    <location>
        <begin position="257"/>
        <end position="274"/>
    </location>
</feature>
<feature type="compositionally biased region" description="Acidic residues" evidence="1">
    <location>
        <begin position="574"/>
        <end position="586"/>
    </location>
</feature>
<dbReference type="GO" id="GO:0000786">
    <property type="term" value="C:nucleosome"/>
    <property type="evidence" value="ECO:0007669"/>
    <property type="project" value="InterPro"/>
</dbReference>
<reference evidence="3 4" key="1">
    <citation type="submission" date="2019-01" db="EMBL/GenBank/DDBJ databases">
        <title>A draft genome assembly of the solar-powered sea slug Elysia chlorotica.</title>
        <authorList>
            <person name="Cai H."/>
            <person name="Li Q."/>
            <person name="Fang X."/>
            <person name="Li J."/>
            <person name="Curtis N.E."/>
            <person name="Altenburger A."/>
            <person name="Shibata T."/>
            <person name="Feng M."/>
            <person name="Maeda T."/>
            <person name="Schwartz J.A."/>
            <person name="Shigenobu S."/>
            <person name="Lundholm N."/>
            <person name="Nishiyama T."/>
            <person name="Yang H."/>
            <person name="Hasebe M."/>
            <person name="Li S."/>
            <person name="Pierce S.K."/>
            <person name="Wang J."/>
        </authorList>
    </citation>
    <scope>NUCLEOTIDE SEQUENCE [LARGE SCALE GENOMIC DNA]</scope>
    <source>
        <strain evidence="3">EC2010</strain>
        <tissue evidence="3">Whole organism of an adult</tissue>
    </source>
</reference>
<protein>
    <recommendedName>
        <fullName evidence="2">H15 domain-containing protein</fullName>
    </recommendedName>
</protein>
<feature type="region of interest" description="Disordered" evidence="1">
    <location>
        <begin position="482"/>
        <end position="737"/>
    </location>
</feature>
<keyword evidence="4" id="KW-1185">Reference proteome</keyword>
<feature type="compositionally biased region" description="Acidic residues" evidence="1">
    <location>
        <begin position="490"/>
        <end position="503"/>
    </location>
</feature>
<evidence type="ECO:0000313" key="3">
    <source>
        <dbReference type="EMBL" id="RUS75838.1"/>
    </source>
</evidence>
<accession>A0A3S1BAC0</accession>
<feature type="region of interest" description="Disordered" evidence="1">
    <location>
        <begin position="236"/>
        <end position="324"/>
    </location>
</feature>
<feature type="region of interest" description="Disordered" evidence="1">
    <location>
        <begin position="17"/>
        <end position="51"/>
    </location>
</feature>
<evidence type="ECO:0000259" key="2">
    <source>
        <dbReference type="PROSITE" id="PS51504"/>
    </source>
</evidence>
<feature type="compositionally biased region" description="Polar residues" evidence="1">
    <location>
        <begin position="663"/>
        <end position="672"/>
    </location>
</feature>
<dbReference type="GO" id="GO:0006334">
    <property type="term" value="P:nucleosome assembly"/>
    <property type="evidence" value="ECO:0007669"/>
    <property type="project" value="InterPro"/>
</dbReference>
<feature type="domain" description="H15" evidence="2">
    <location>
        <begin position="400"/>
        <end position="475"/>
    </location>
</feature>
<feature type="compositionally biased region" description="Acidic residues" evidence="1">
    <location>
        <begin position="640"/>
        <end position="649"/>
    </location>
</feature>
<sequence length="737" mass="81062">MPAIKKKWIKANQEVIEADTNENNDNAAGEVGVDASSKASPKGNVSPVKPKKRNIDPLMLRALDGEVLLEKRKRFTPPAEAKLSDWLDSNLEKRNDVTLSQVQLYKYYTELCQGEASDIMDMPAFNRMIKKKFGKTFGIKESSVYKSVLKERNLNQKKPGSGIKLKEIAHEAIKHFGNPYSGVRFFSLKQFVATKYPSLKIDQRPKILKRILEMGVGYGQIDLVKGIGMAGFYRLPGAEPPKPKVKQDKDSSKEESTAEEPDSAGSAEAEEPSDKDDSAKDDKKLESAKSDTKEDSETPDKVKDPKPKKLEKCNLKQVPHGNPKKIEDTLPLAITFQSAPKTASIVKIRRYIQDNYQQIVPDSRMRKAVESGAEKGHWEYISGSGITGRLHLLMDDFDPDSENLQDMICAAIIACHEPKAASGNQIKKYISRYHPDFNVDTRPDRFKKALVRAADRNMIKQLSGLGANGSFELSDVFVPTPRVLSGEDASSGDEEDNSSDEEPIYVPKATKSRSSPQKKPTNKQEPARKPPGSAKKGAAVKKGTPAKKGPVAKGRGRPSGKVSKKGRKLKVKEESEDEESDVEMEVQAEYTPRKSQSRGGPARTTPSAKKPGPKSKKSKKVSKSTAPRQPRQRSVTPSDNEADDDEEPEYTPQKTKSRGRLSAPTTPEQSGKSPARKGKSPAVSPGERKTVQKAGGGSITTLNTSFHGDSDEDQADRPRKSSSRGGSLSPSKNKRKK</sequence>
<dbReference type="STRING" id="188477.A0A3S1BAC0"/>
<dbReference type="AlphaFoldDB" id="A0A3S1BAC0"/>
<proteinExistence type="predicted"/>
<evidence type="ECO:0000256" key="1">
    <source>
        <dbReference type="SAM" id="MobiDB-lite"/>
    </source>
</evidence>
<dbReference type="EMBL" id="RQTK01000707">
    <property type="protein sequence ID" value="RUS75838.1"/>
    <property type="molecule type" value="Genomic_DNA"/>
</dbReference>
<organism evidence="3 4">
    <name type="scientific">Elysia chlorotica</name>
    <name type="common">Eastern emerald elysia</name>
    <name type="synonym">Sea slug</name>
    <dbReference type="NCBI Taxonomy" id="188477"/>
    <lineage>
        <taxon>Eukaryota</taxon>
        <taxon>Metazoa</taxon>
        <taxon>Spiralia</taxon>
        <taxon>Lophotrochozoa</taxon>
        <taxon>Mollusca</taxon>
        <taxon>Gastropoda</taxon>
        <taxon>Heterobranchia</taxon>
        <taxon>Euthyneura</taxon>
        <taxon>Panpulmonata</taxon>
        <taxon>Sacoglossa</taxon>
        <taxon>Placobranchoidea</taxon>
        <taxon>Plakobranchidae</taxon>
        <taxon>Elysia</taxon>
    </lineage>
</organism>
<feature type="compositionally biased region" description="Basic residues" evidence="1">
    <location>
        <begin position="554"/>
        <end position="570"/>
    </location>
</feature>
<name>A0A3S1BAC0_ELYCH</name>
<feature type="compositionally biased region" description="Basic and acidic residues" evidence="1">
    <location>
        <begin position="275"/>
        <end position="314"/>
    </location>
</feature>
<dbReference type="Gene3D" id="1.10.10.10">
    <property type="entry name" value="Winged helix-like DNA-binding domain superfamily/Winged helix DNA-binding domain"/>
    <property type="match status" value="4"/>
</dbReference>
<dbReference type="Pfam" id="PF00538">
    <property type="entry name" value="Linker_histone"/>
    <property type="match status" value="3"/>
</dbReference>
<dbReference type="GO" id="GO:0003677">
    <property type="term" value="F:DNA binding"/>
    <property type="evidence" value="ECO:0007669"/>
    <property type="project" value="InterPro"/>
</dbReference>
<dbReference type="SUPFAM" id="SSF46785">
    <property type="entry name" value="Winged helix' DNA-binding domain"/>
    <property type="match status" value="2"/>
</dbReference>
<feature type="compositionally biased region" description="Basic residues" evidence="1">
    <location>
        <begin position="611"/>
        <end position="622"/>
    </location>
</feature>
<comment type="caution">
    <text evidence="3">The sequence shown here is derived from an EMBL/GenBank/DDBJ whole genome shotgun (WGS) entry which is preliminary data.</text>
</comment>
<dbReference type="SMART" id="SM00526">
    <property type="entry name" value="H15"/>
    <property type="match status" value="1"/>
</dbReference>
<dbReference type="PROSITE" id="PS51504">
    <property type="entry name" value="H15"/>
    <property type="match status" value="1"/>
</dbReference>
<dbReference type="InterPro" id="IPR005818">
    <property type="entry name" value="Histone_H1/H5_H15"/>
</dbReference>
<feature type="compositionally biased region" description="Low complexity" evidence="1">
    <location>
        <begin position="530"/>
        <end position="553"/>
    </location>
</feature>
<dbReference type="Proteomes" id="UP000271974">
    <property type="component" value="Unassembled WGS sequence"/>
</dbReference>
<dbReference type="InterPro" id="IPR036388">
    <property type="entry name" value="WH-like_DNA-bd_sf"/>
</dbReference>
<dbReference type="InterPro" id="IPR036390">
    <property type="entry name" value="WH_DNA-bd_sf"/>
</dbReference>
<feature type="compositionally biased region" description="Basic and acidic residues" evidence="1">
    <location>
        <begin position="241"/>
        <end position="256"/>
    </location>
</feature>
<gene>
    <name evidence="3" type="ORF">EGW08_016396</name>
</gene>
<dbReference type="OrthoDB" id="7684689at2759"/>
<evidence type="ECO:0000313" key="4">
    <source>
        <dbReference type="Proteomes" id="UP000271974"/>
    </source>
</evidence>